<dbReference type="SUPFAM" id="SSF81383">
    <property type="entry name" value="F-box domain"/>
    <property type="match status" value="1"/>
</dbReference>
<evidence type="ECO:0000313" key="2">
    <source>
        <dbReference type="Proteomes" id="UP000235220"/>
    </source>
</evidence>
<dbReference type="OrthoDB" id="1461052at2759"/>
<dbReference type="Pfam" id="PF00646">
    <property type="entry name" value="F-box"/>
    <property type="match status" value="1"/>
</dbReference>
<sequence length="401" mass="45715">MHHRCKCNVCTHFPVTIPANSAKALLGNLKLEIRAMSMKYKRLCHRGFPLHLPENVIVEILLRLPVKSLVRFRCVSKRWRSLISDSRFAKSQFRRASERSQRLLITSGSEIRSLDCEALFEHSTTPSVLAVPFQKRGRYVSIIGSCNGLVCVALYSHRDFYIWNPSTGNYRKLPDPGISLRGHIYRHGFGYDPSTDDYKLLVANFRKPPSRESEGKVFSFKRNSWKRILRGLEDPGRADDSAGILCNGSLHWHLRPYPDPLSGHKIRVFDLAEEKFHEMPMPSVELFGDCGYELVDTLRNLGECLCFNVSMSGFMEIWGMLEYGVIESWAPMLRVKYFPVDPLCLSRGGQLVAMKNGIVLMRSNPDGEILEYVEGFSGFDSRVDYATVFVESLLSPYLCLT</sequence>
<dbReference type="SUPFAM" id="SSF50965">
    <property type="entry name" value="Galactose oxidase, central domain"/>
    <property type="match status" value="1"/>
</dbReference>
<keyword evidence="2" id="KW-1185">Reference proteome</keyword>
<dbReference type="InterPro" id="IPR017451">
    <property type="entry name" value="F-box-assoc_interact_dom"/>
</dbReference>
<dbReference type="GeneID" id="108987868"/>
<accession>A0A6P9EJV1</accession>
<dbReference type="InterPro" id="IPR050796">
    <property type="entry name" value="SCF_F-box_component"/>
</dbReference>
<dbReference type="InterPro" id="IPR006527">
    <property type="entry name" value="F-box-assoc_dom_typ1"/>
</dbReference>
<evidence type="ECO:0000313" key="3">
    <source>
        <dbReference type="RefSeq" id="XP_035543017.1"/>
    </source>
</evidence>
<dbReference type="FunCoup" id="A0A6P9EJV1">
    <property type="interactions" value="1376"/>
</dbReference>
<feature type="domain" description="F-box" evidence="1">
    <location>
        <begin position="46"/>
        <end position="96"/>
    </location>
</feature>
<proteinExistence type="predicted"/>
<dbReference type="KEGG" id="jre:108987868"/>
<name>A0A6P9EJV1_JUGRE</name>
<organism evidence="2 3">
    <name type="scientific">Juglans regia</name>
    <name type="common">English walnut</name>
    <dbReference type="NCBI Taxonomy" id="51240"/>
    <lineage>
        <taxon>Eukaryota</taxon>
        <taxon>Viridiplantae</taxon>
        <taxon>Streptophyta</taxon>
        <taxon>Embryophyta</taxon>
        <taxon>Tracheophyta</taxon>
        <taxon>Spermatophyta</taxon>
        <taxon>Magnoliopsida</taxon>
        <taxon>eudicotyledons</taxon>
        <taxon>Gunneridae</taxon>
        <taxon>Pentapetalae</taxon>
        <taxon>rosids</taxon>
        <taxon>fabids</taxon>
        <taxon>Fagales</taxon>
        <taxon>Juglandaceae</taxon>
        <taxon>Juglans</taxon>
    </lineage>
</organism>
<dbReference type="Pfam" id="PF07734">
    <property type="entry name" value="FBA_1"/>
    <property type="match status" value="1"/>
</dbReference>
<dbReference type="InterPro" id="IPR001810">
    <property type="entry name" value="F-box_dom"/>
</dbReference>
<dbReference type="SMART" id="SM00256">
    <property type="entry name" value="FBOX"/>
    <property type="match status" value="1"/>
</dbReference>
<dbReference type="Proteomes" id="UP000235220">
    <property type="component" value="Unplaced"/>
</dbReference>
<gene>
    <name evidence="3" type="primary">LOC108987868</name>
</gene>
<dbReference type="NCBIfam" id="TIGR01640">
    <property type="entry name" value="F_box_assoc_1"/>
    <property type="match status" value="1"/>
</dbReference>
<protein>
    <submittedName>
        <fullName evidence="3">F-box/kelch-repeat protein At3g23880-like</fullName>
    </submittedName>
</protein>
<dbReference type="RefSeq" id="XP_035543017.1">
    <property type="nucleotide sequence ID" value="XM_035687124.1"/>
</dbReference>
<dbReference type="PROSITE" id="PS50181">
    <property type="entry name" value="FBOX"/>
    <property type="match status" value="1"/>
</dbReference>
<reference evidence="3" key="1">
    <citation type="submission" date="2025-08" db="UniProtKB">
        <authorList>
            <consortium name="RefSeq"/>
        </authorList>
    </citation>
    <scope>IDENTIFICATION</scope>
    <source>
        <tissue evidence="3">Leaves</tissue>
    </source>
</reference>
<dbReference type="AlphaFoldDB" id="A0A6P9EJV1"/>
<dbReference type="PANTHER" id="PTHR31672:SF13">
    <property type="entry name" value="F-BOX PROTEIN CPR30-LIKE"/>
    <property type="match status" value="1"/>
</dbReference>
<dbReference type="InParanoid" id="A0A6P9EJV1"/>
<dbReference type="InterPro" id="IPR011043">
    <property type="entry name" value="Gal_Oxase/kelch_b-propeller"/>
</dbReference>
<dbReference type="CDD" id="cd22157">
    <property type="entry name" value="F-box_AtFBW1-like"/>
    <property type="match status" value="1"/>
</dbReference>
<dbReference type="Gene3D" id="1.20.1280.50">
    <property type="match status" value="1"/>
</dbReference>
<dbReference type="PANTHER" id="PTHR31672">
    <property type="entry name" value="BNACNNG10540D PROTEIN"/>
    <property type="match status" value="1"/>
</dbReference>
<dbReference type="InterPro" id="IPR036047">
    <property type="entry name" value="F-box-like_dom_sf"/>
</dbReference>
<evidence type="ECO:0000259" key="1">
    <source>
        <dbReference type="PROSITE" id="PS50181"/>
    </source>
</evidence>